<dbReference type="GO" id="GO:0015807">
    <property type="term" value="P:L-amino acid transport"/>
    <property type="evidence" value="ECO:0007669"/>
    <property type="project" value="TreeGrafter"/>
</dbReference>
<gene>
    <name evidence="7" type="ORF">ADN01_17535</name>
</gene>
<dbReference type="Proteomes" id="UP000050501">
    <property type="component" value="Unassembled WGS sequence"/>
</dbReference>
<keyword evidence="2" id="KW-0813">Transport</keyword>
<keyword evidence="8" id="KW-1185">Reference proteome</keyword>
<dbReference type="OrthoDB" id="9776369at2"/>
<dbReference type="PANTHER" id="PTHR43820:SF4">
    <property type="entry name" value="HIGH-AFFINITY BRANCHED-CHAIN AMINO ACID TRANSPORT ATP-BINDING PROTEIN LIVF"/>
    <property type="match status" value="1"/>
</dbReference>
<dbReference type="PANTHER" id="PTHR43820">
    <property type="entry name" value="HIGH-AFFINITY BRANCHED-CHAIN AMINO ACID TRANSPORT ATP-BINDING PROTEIN LIVF"/>
    <property type="match status" value="1"/>
</dbReference>
<dbReference type="PIRSF" id="PIRSF039137">
    <property type="entry name" value="ABC_branched_ATPase"/>
    <property type="match status" value="1"/>
</dbReference>
<comment type="similarity">
    <text evidence="1">Belongs to the ABC transporter superfamily.</text>
</comment>
<dbReference type="GO" id="GO:0005524">
    <property type="term" value="F:ATP binding"/>
    <property type="evidence" value="ECO:0007669"/>
    <property type="project" value="UniProtKB-KW"/>
</dbReference>
<name>A0A0P6XSG9_9CHLR</name>
<dbReference type="InterPro" id="IPR030660">
    <property type="entry name" value="ABC_branched_ATPase_LivF/BraG"/>
</dbReference>
<dbReference type="CDD" id="cd03224">
    <property type="entry name" value="ABC_TM1139_LivF_branched"/>
    <property type="match status" value="1"/>
</dbReference>
<keyword evidence="3" id="KW-0547">Nucleotide-binding</keyword>
<keyword evidence="5" id="KW-0029">Amino-acid transport</keyword>
<sequence length="242" mass="26359">MSANSPLLDVQNLVVHYGGICALNSVNLHVDSGEIVAVIGANGAGKSTLMRTIAAVKTFTSGAVLFNGQPLKKDASRVVRDGITLVPEGRRIFAPLTVRENLMLGAYTRSDRKEQEETLEEIYALFPRLKERLHQRGGTLSGGEQQMLAVARAMMSKPRLLLLDEPSLGLAPIVIDAMFDAIVKLNRELGLTILVVEQNASLALEMCHRAYVLETGTIRMEGRGSDLLQDKRVMESYLGITG</sequence>
<evidence type="ECO:0000313" key="7">
    <source>
        <dbReference type="EMBL" id="KPL75640.1"/>
    </source>
</evidence>
<keyword evidence="4" id="KW-0067">ATP-binding</keyword>
<organism evidence="7 8">
    <name type="scientific">Levilinea saccharolytica</name>
    <dbReference type="NCBI Taxonomy" id="229921"/>
    <lineage>
        <taxon>Bacteria</taxon>
        <taxon>Bacillati</taxon>
        <taxon>Chloroflexota</taxon>
        <taxon>Anaerolineae</taxon>
        <taxon>Anaerolineales</taxon>
        <taxon>Anaerolineaceae</taxon>
        <taxon>Levilinea</taxon>
    </lineage>
</organism>
<dbReference type="InterPro" id="IPR027417">
    <property type="entry name" value="P-loop_NTPase"/>
</dbReference>
<reference evidence="7 8" key="1">
    <citation type="submission" date="2015-07" db="EMBL/GenBank/DDBJ databases">
        <title>Genome sequence of Levilinea saccharolytica DSM 16555.</title>
        <authorList>
            <person name="Hemp J."/>
            <person name="Ward L.M."/>
            <person name="Pace L.A."/>
            <person name="Fischer W.W."/>
        </authorList>
    </citation>
    <scope>NUCLEOTIDE SEQUENCE [LARGE SCALE GENOMIC DNA]</scope>
    <source>
        <strain evidence="7 8">KIBI-1</strain>
    </source>
</reference>
<dbReference type="GO" id="GO:0016887">
    <property type="term" value="F:ATP hydrolysis activity"/>
    <property type="evidence" value="ECO:0007669"/>
    <property type="project" value="InterPro"/>
</dbReference>
<dbReference type="SMART" id="SM00382">
    <property type="entry name" value="AAA"/>
    <property type="match status" value="1"/>
</dbReference>
<accession>A0A0P6XSG9</accession>
<evidence type="ECO:0000256" key="5">
    <source>
        <dbReference type="ARBA" id="ARBA00022970"/>
    </source>
</evidence>
<evidence type="ECO:0000256" key="2">
    <source>
        <dbReference type="ARBA" id="ARBA00022448"/>
    </source>
</evidence>
<evidence type="ECO:0000313" key="8">
    <source>
        <dbReference type="Proteomes" id="UP000050501"/>
    </source>
</evidence>
<dbReference type="GO" id="GO:0015658">
    <property type="term" value="F:branched-chain amino acid transmembrane transporter activity"/>
    <property type="evidence" value="ECO:0007669"/>
    <property type="project" value="InterPro"/>
</dbReference>
<dbReference type="Pfam" id="PF00005">
    <property type="entry name" value="ABC_tran"/>
    <property type="match status" value="1"/>
</dbReference>
<dbReference type="RefSeq" id="WP_062417075.1">
    <property type="nucleotide sequence ID" value="NZ_DF967974.1"/>
</dbReference>
<protein>
    <recommendedName>
        <fullName evidence="6">ABC transporter domain-containing protein</fullName>
    </recommendedName>
</protein>
<dbReference type="Gene3D" id="3.40.50.300">
    <property type="entry name" value="P-loop containing nucleotide triphosphate hydrolases"/>
    <property type="match status" value="1"/>
</dbReference>
<comment type="caution">
    <text evidence="7">The sequence shown here is derived from an EMBL/GenBank/DDBJ whole genome shotgun (WGS) entry which is preliminary data.</text>
</comment>
<dbReference type="EMBL" id="LGCM01000065">
    <property type="protein sequence ID" value="KPL75640.1"/>
    <property type="molecule type" value="Genomic_DNA"/>
</dbReference>
<dbReference type="AlphaFoldDB" id="A0A0P6XSG9"/>
<dbReference type="InterPro" id="IPR052156">
    <property type="entry name" value="BCAA_Transport_ATP-bd_LivF"/>
</dbReference>
<dbReference type="InterPro" id="IPR003593">
    <property type="entry name" value="AAA+_ATPase"/>
</dbReference>
<evidence type="ECO:0000256" key="4">
    <source>
        <dbReference type="ARBA" id="ARBA00022840"/>
    </source>
</evidence>
<dbReference type="PROSITE" id="PS00211">
    <property type="entry name" value="ABC_TRANSPORTER_1"/>
    <property type="match status" value="1"/>
</dbReference>
<proteinExistence type="inferred from homology"/>
<dbReference type="InterPro" id="IPR003439">
    <property type="entry name" value="ABC_transporter-like_ATP-bd"/>
</dbReference>
<dbReference type="InterPro" id="IPR017871">
    <property type="entry name" value="ABC_transporter-like_CS"/>
</dbReference>
<dbReference type="PROSITE" id="PS50893">
    <property type="entry name" value="ABC_TRANSPORTER_2"/>
    <property type="match status" value="1"/>
</dbReference>
<evidence type="ECO:0000259" key="6">
    <source>
        <dbReference type="PROSITE" id="PS50893"/>
    </source>
</evidence>
<feature type="domain" description="ABC transporter" evidence="6">
    <location>
        <begin position="8"/>
        <end position="240"/>
    </location>
</feature>
<evidence type="ECO:0000256" key="3">
    <source>
        <dbReference type="ARBA" id="ARBA00022741"/>
    </source>
</evidence>
<dbReference type="SUPFAM" id="SSF52540">
    <property type="entry name" value="P-loop containing nucleoside triphosphate hydrolases"/>
    <property type="match status" value="1"/>
</dbReference>
<dbReference type="STRING" id="229921.ADN01_17535"/>
<dbReference type="PATRIC" id="fig|229921.5.peg.134"/>
<evidence type="ECO:0000256" key="1">
    <source>
        <dbReference type="ARBA" id="ARBA00005417"/>
    </source>
</evidence>